<comment type="caution">
    <text evidence="3">The sequence shown here is derived from an EMBL/GenBank/DDBJ whole genome shotgun (WGS) entry which is preliminary data.</text>
</comment>
<protein>
    <recommendedName>
        <fullName evidence="2">Ribonuclease H1 N-terminal domain-containing protein</fullName>
    </recommendedName>
</protein>
<evidence type="ECO:0000259" key="2">
    <source>
        <dbReference type="Pfam" id="PF01693"/>
    </source>
</evidence>
<dbReference type="Pfam" id="PF01693">
    <property type="entry name" value="Cauli_VI"/>
    <property type="match status" value="1"/>
</dbReference>
<dbReference type="SUPFAM" id="SSF55658">
    <property type="entry name" value="L9 N-domain-like"/>
    <property type="match status" value="1"/>
</dbReference>
<evidence type="ECO:0000313" key="4">
    <source>
        <dbReference type="Proteomes" id="UP001383192"/>
    </source>
</evidence>
<keyword evidence="4" id="KW-1185">Reference proteome</keyword>
<reference evidence="3 4" key="1">
    <citation type="submission" date="2024-01" db="EMBL/GenBank/DDBJ databases">
        <title>A draft genome for a cacao thread blight-causing isolate of Paramarasmius palmivorus.</title>
        <authorList>
            <person name="Baruah I.K."/>
            <person name="Bukari Y."/>
            <person name="Amoako-Attah I."/>
            <person name="Meinhardt L.W."/>
            <person name="Bailey B.A."/>
            <person name="Cohen S.P."/>
        </authorList>
    </citation>
    <scope>NUCLEOTIDE SEQUENCE [LARGE SCALE GENOMIC DNA]</scope>
    <source>
        <strain evidence="3 4">GH-12</strain>
    </source>
</reference>
<gene>
    <name evidence="3" type="ORF">VNI00_014892</name>
</gene>
<dbReference type="Gene3D" id="3.40.970.10">
    <property type="entry name" value="Ribonuclease H1, N-terminal domain"/>
    <property type="match status" value="1"/>
</dbReference>
<dbReference type="Proteomes" id="UP001383192">
    <property type="component" value="Unassembled WGS sequence"/>
</dbReference>
<evidence type="ECO:0000313" key="3">
    <source>
        <dbReference type="EMBL" id="KAK7028202.1"/>
    </source>
</evidence>
<dbReference type="InterPro" id="IPR009027">
    <property type="entry name" value="Ribosomal_bL9/RNase_H1_N"/>
</dbReference>
<sequence length="207" mass="22814">MTGVEKSAATSKHPQNTRPPSPIDRREGSFLIGEGQPQQIPRTYTYTEHEPGRGITTVKMTMEEYDGLVVTNITKVQRKHPDAVALGNTTTGPVDDSDSDSDSDFGEIPSPNSLIPFNADRYYVVFRGTTVGIFGRNEEALGYVEGVSGAKHHSYKTWNEALLEYSRAYHHKKAGWELQVLSGPLRIEDEDPAIVAGLKFMSSKGSK</sequence>
<organism evidence="3 4">
    <name type="scientific">Paramarasmius palmivorus</name>
    <dbReference type="NCBI Taxonomy" id="297713"/>
    <lineage>
        <taxon>Eukaryota</taxon>
        <taxon>Fungi</taxon>
        <taxon>Dikarya</taxon>
        <taxon>Basidiomycota</taxon>
        <taxon>Agaricomycotina</taxon>
        <taxon>Agaricomycetes</taxon>
        <taxon>Agaricomycetidae</taxon>
        <taxon>Agaricales</taxon>
        <taxon>Marasmiineae</taxon>
        <taxon>Marasmiaceae</taxon>
        <taxon>Paramarasmius</taxon>
    </lineage>
</organism>
<feature type="domain" description="Ribonuclease H1 N-terminal" evidence="2">
    <location>
        <begin position="121"/>
        <end position="161"/>
    </location>
</feature>
<name>A0AAW0BPV5_9AGAR</name>
<feature type="compositionally biased region" description="Acidic residues" evidence="1">
    <location>
        <begin position="95"/>
        <end position="105"/>
    </location>
</feature>
<dbReference type="InterPro" id="IPR011320">
    <property type="entry name" value="RNase_H1_N"/>
</dbReference>
<feature type="region of interest" description="Disordered" evidence="1">
    <location>
        <begin position="1"/>
        <end position="42"/>
    </location>
</feature>
<feature type="region of interest" description="Disordered" evidence="1">
    <location>
        <begin position="84"/>
        <end position="109"/>
    </location>
</feature>
<dbReference type="InterPro" id="IPR037056">
    <property type="entry name" value="RNase_H1_N_sf"/>
</dbReference>
<dbReference type="EMBL" id="JAYKXP010000089">
    <property type="protein sequence ID" value="KAK7028202.1"/>
    <property type="molecule type" value="Genomic_DNA"/>
</dbReference>
<evidence type="ECO:0000256" key="1">
    <source>
        <dbReference type="SAM" id="MobiDB-lite"/>
    </source>
</evidence>
<accession>A0AAW0BPV5</accession>
<proteinExistence type="predicted"/>
<dbReference type="AlphaFoldDB" id="A0AAW0BPV5"/>